<sequence length="101" mass="10749">MITSAGVTFSVRQRPLKEATGRGSAHGRGTALELRQHIGQLVLDSAPGVVGPPRRLAAGALDLRDQAQRPPCAGLLKDPDAVPLTVDLDDGQKILWSDFTR</sequence>
<comment type="caution">
    <text evidence="2">The sequence shown here is derived from an EMBL/GenBank/DDBJ whole genome shotgun (WGS) entry which is preliminary data.</text>
</comment>
<organism evidence="2 3">
    <name type="scientific">Plantactinospora solaniradicis</name>
    <dbReference type="NCBI Taxonomy" id="1723736"/>
    <lineage>
        <taxon>Bacteria</taxon>
        <taxon>Bacillati</taxon>
        <taxon>Actinomycetota</taxon>
        <taxon>Actinomycetes</taxon>
        <taxon>Micromonosporales</taxon>
        <taxon>Micromonosporaceae</taxon>
        <taxon>Plantactinospora</taxon>
    </lineage>
</organism>
<dbReference type="EMBL" id="JBHSPR010000132">
    <property type="protein sequence ID" value="MFC6023845.1"/>
    <property type="molecule type" value="Genomic_DNA"/>
</dbReference>
<name>A0ABW1KQH1_9ACTN</name>
<accession>A0ABW1KQH1</accession>
<gene>
    <name evidence="2" type="ORF">ACFP2T_47800</name>
</gene>
<proteinExistence type="predicted"/>
<evidence type="ECO:0000313" key="2">
    <source>
        <dbReference type="EMBL" id="MFC6023845.1"/>
    </source>
</evidence>
<dbReference type="RefSeq" id="WP_377434730.1">
    <property type="nucleotide sequence ID" value="NZ_JBHSPR010000132.1"/>
</dbReference>
<evidence type="ECO:0000256" key="1">
    <source>
        <dbReference type="SAM" id="MobiDB-lite"/>
    </source>
</evidence>
<reference evidence="3" key="1">
    <citation type="journal article" date="2019" name="Int. J. Syst. Evol. Microbiol.">
        <title>The Global Catalogue of Microorganisms (GCM) 10K type strain sequencing project: providing services to taxonomists for standard genome sequencing and annotation.</title>
        <authorList>
            <consortium name="The Broad Institute Genomics Platform"/>
            <consortium name="The Broad Institute Genome Sequencing Center for Infectious Disease"/>
            <person name="Wu L."/>
            <person name="Ma J."/>
        </authorList>
    </citation>
    <scope>NUCLEOTIDE SEQUENCE [LARGE SCALE GENOMIC DNA]</scope>
    <source>
        <strain evidence="3">ZS-35-S2</strain>
    </source>
</reference>
<dbReference type="Proteomes" id="UP001596203">
    <property type="component" value="Unassembled WGS sequence"/>
</dbReference>
<keyword evidence="3" id="KW-1185">Reference proteome</keyword>
<feature type="region of interest" description="Disordered" evidence="1">
    <location>
        <begin position="1"/>
        <end position="28"/>
    </location>
</feature>
<evidence type="ECO:0000313" key="3">
    <source>
        <dbReference type="Proteomes" id="UP001596203"/>
    </source>
</evidence>
<protein>
    <submittedName>
        <fullName evidence="2">Uncharacterized protein</fullName>
    </submittedName>
</protein>
<feature type="compositionally biased region" description="Polar residues" evidence="1">
    <location>
        <begin position="1"/>
        <end position="11"/>
    </location>
</feature>